<dbReference type="PANTHER" id="PTHR46268">
    <property type="entry name" value="STRESS RESPONSE PROTEIN NHAX"/>
    <property type="match status" value="1"/>
</dbReference>
<accession>A0A0N8KNI5</accession>
<evidence type="ECO:0000313" key="4">
    <source>
        <dbReference type="Proteomes" id="UP000050465"/>
    </source>
</evidence>
<evidence type="ECO:0000259" key="2">
    <source>
        <dbReference type="Pfam" id="PF00582"/>
    </source>
</evidence>
<comment type="similarity">
    <text evidence="1">Belongs to the universal stress protein A family.</text>
</comment>
<feature type="domain" description="UspA" evidence="2">
    <location>
        <begin position="7"/>
        <end position="141"/>
    </location>
</feature>
<dbReference type="Gene3D" id="3.40.50.620">
    <property type="entry name" value="HUPs"/>
    <property type="match status" value="1"/>
</dbReference>
<dbReference type="CDD" id="cd00293">
    <property type="entry name" value="USP-like"/>
    <property type="match status" value="1"/>
</dbReference>
<dbReference type="InterPro" id="IPR006016">
    <property type="entry name" value="UspA"/>
</dbReference>
<dbReference type="InterPro" id="IPR006015">
    <property type="entry name" value="Universal_stress_UspA"/>
</dbReference>
<dbReference type="PANTHER" id="PTHR46268:SF6">
    <property type="entry name" value="UNIVERSAL STRESS PROTEIN UP12"/>
    <property type="match status" value="1"/>
</dbReference>
<dbReference type="PATRIC" id="fig|1666911.3.peg.3317"/>
<sequence>MVLFSKDRILVPTDFSDKSLQALKDTIAFAEQLSNVYVVHVLKPLEATEPGVIWESVDDEKRTTTIQALFDEKFPASEYAGLNFAIKTGDPTAEIIDYAEQQKIDLIVMPSRGRTGISRFFMGSIAERVVRFAHCPVLVLKQSQQ</sequence>
<evidence type="ECO:0000313" key="3">
    <source>
        <dbReference type="EMBL" id="KPQ36634.1"/>
    </source>
</evidence>
<dbReference type="SUPFAM" id="SSF52402">
    <property type="entry name" value="Adenine nucleotide alpha hydrolases-like"/>
    <property type="match status" value="1"/>
</dbReference>
<dbReference type="STRING" id="1666911.HLUCCA11_05560"/>
<protein>
    <submittedName>
        <fullName evidence="3">Nucleotide-binding protein</fullName>
    </submittedName>
</protein>
<gene>
    <name evidence="3" type="ORF">HLUCCA11_05560</name>
</gene>
<dbReference type="PRINTS" id="PR01438">
    <property type="entry name" value="UNVRSLSTRESS"/>
</dbReference>
<dbReference type="InterPro" id="IPR014729">
    <property type="entry name" value="Rossmann-like_a/b/a_fold"/>
</dbReference>
<evidence type="ECO:0000256" key="1">
    <source>
        <dbReference type="ARBA" id="ARBA00008791"/>
    </source>
</evidence>
<comment type="caution">
    <text evidence="3">The sequence shown here is derived from an EMBL/GenBank/DDBJ whole genome shotgun (WGS) entry which is preliminary data.</text>
</comment>
<dbReference type="AlphaFoldDB" id="A0A0N8KNI5"/>
<dbReference type="EMBL" id="LJZR01000005">
    <property type="protein sequence ID" value="KPQ36634.1"/>
    <property type="molecule type" value="Genomic_DNA"/>
</dbReference>
<proteinExistence type="inferred from homology"/>
<dbReference type="Pfam" id="PF00582">
    <property type="entry name" value="Usp"/>
    <property type="match status" value="1"/>
</dbReference>
<dbReference type="Proteomes" id="UP000050465">
    <property type="component" value="Unassembled WGS sequence"/>
</dbReference>
<organism evidence="3 4">
    <name type="scientific">Phormidesmis priestleyi Ana</name>
    <dbReference type="NCBI Taxonomy" id="1666911"/>
    <lineage>
        <taxon>Bacteria</taxon>
        <taxon>Bacillati</taxon>
        <taxon>Cyanobacteriota</taxon>
        <taxon>Cyanophyceae</taxon>
        <taxon>Leptolyngbyales</taxon>
        <taxon>Leptolyngbyaceae</taxon>
        <taxon>Phormidesmis</taxon>
    </lineage>
</organism>
<reference evidence="3 4" key="1">
    <citation type="submission" date="2015-09" db="EMBL/GenBank/DDBJ databases">
        <title>Identification and resolution of microdiversity through metagenomic sequencing of parallel consortia.</title>
        <authorList>
            <person name="Nelson W.C."/>
            <person name="Romine M.F."/>
            <person name="Lindemann S.R."/>
        </authorList>
    </citation>
    <scope>NUCLEOTIDE SEQUENCE [LARGE SCALE GENOMIC DNA]</scope>
    <source>
        <strain evidence="3">Ana</strain>
    </source>
</reference>
<name>A0A0N8KNI5_9CYAN</name>